<protein>
    <submittedName>
        <fullName evidence="2">Variable surface protein</fullName>
    </submittedName>
</protein>
<evidence type="ECO:0000313" key="2">
    <source>
        <dbReference type="EMBL" id="GAW84226.1"/>
    </source>
</evidence>
<dbReference type="RefSeq" id="XP_028546815.1">
    <property type="nucleotide sequence ID" value="XM_028691014.1"/>
</dbReference>
<keyword evidence="1" id="KW-0812">Transmembrane</keyword>
<evidence type="ECO:0000256" key="1">
    <source>
        <dbReference type="SAM" id="Phobius"/>
    </source>
</evidence>
<accession>A0A1Y1JNQ8</accession>
<gene>
    <name evidence="2" type="ORF">PGO_001810</name>
</gene>
<proteinExistence type="predicted"/>
<name>A0A1Y1JNQ8_PLAGO</name>
<comment type="caution">
    <text evidence="2">The sequence shown here is derived from an EMBL/GenBank/DDBJ whole genome shotgun (WGS) entry which is preliminary data.</text>
</comment>
<dbReference type="AlphaFoldDB" id="A0A1Y1JNQ8"/>
<keyword evidence="1" id="KW-1133">Transmembrane helix</keyword>
<dbReference type="Proteomes" id="UP000195521">
    <property type="component" value="Unassembled WGS sequence"/>
</dbReference>
<feature type="transmembrane region" description="Helical" evidence="1">
    <location>
        <begin position="223"/>
        <end position="242"/>
    </location>
</feature>
<evidence type="ECO:0000313" key="3">
    <source>
        <dbReference type="Proteomes" id="UP000195521"/>
    </source>
</evidence>
<sequence>MGNSISQTKEYNFTDIFPICMETFNNDKSHEKLNSRIKYDGVCNVLIKEIGNIGYAFKSTCMDLSLYLEHINSENIEKKEACCKYFNYILKNELELLNEYCKGEKNCYQKMININHEKIKIPNACGKYIIDLNDETFKIFQKLQGIYSYFELVKSNKASDYYDLIAHIYNELISLNIYWNNKSLNDTLEIFKELYNQHKISGSPGLGETEILYSHSMIYVHKAIIGSSLSVVFLLIFISILYKVKNKFIYYSNYLSYMRPNVKKLKALWEKRIPKLNNSFNTEYKNATDYCYQILYNTA</sequence>
<organism evidence="2 3">
    <name type="scientific">Plasmodium gonderi</name>
    <dbReference type="NCBI Taxonomy" id="77519"/>
    <lineage>
        <taxon>Eukaryota</taxon>
        <taxon>Sar</taxon>
        <taxon>Alveolata</taxon>
        <taxon>Apicomplexa</taxon>
        <taxon>Aconoidasida</taxon>
        <taxon>Haemosporida</taxon>
        <taxon>Plasmodiidae</taxon>
        <taxon>Plasmodium</taxon>
        <taxon>Plasmodium (Plasmodium)</taxon>
    </lineage>
</organism>
<keyword evidence="3" id="KW-1185">Reference proteome</keyword>
<dbReference type="GeneID" id="39745034"/>
<dbReference type="EMBL" id="BDQF01000190">
    <property type="protein sequence ID" value="GAW84226.1"/>
    <property type="molecule type" value="Genomic_DNA"/>
</dbReference>
<keyword evidence="1" id="KW-0472">Membrane</keyword>
<reference evidence="3" key="1">
    <citation type="submission" date="2017-04" db="EMBL/GenBank/DDBJ databases">
        <title>Plasmodium gonderi genome.</title>
        <authorList>
            <person name="Arisue N."/>
            <person name="Honma H."/>
            <person name="Kawai S."/>
            <person name="Tougan T."/>
            <person name="Tanabe K."/>
            <person name="Horii T."/>
        </authorList>
    </citation>
    <scope>NUCLEOTIDE SEQUENCE [LARGE SCALE GENOMIC DNA]</scope>
    <source>
        <strain evidence="3">ATCC 30045</strain>
    </source>
</reference>